<dbReference type="Proteomes" id="UP000593828">
    <property type="component" value="Segment"/>
</dbReference>
<name>A0A7M1RXE4_9CAUD</name>
<dbReference type="EMBL" id="MT774378">
    <property type="protein sequence ID" value="QOR58319.1"/>
    <property type="molecule type" value="Genomic_DNA"/>
</dbReference>
<dbReference type="KEGG" id="vg:65128789"/>
<accession>A0A7M1RXE4</accession>
<sequence>MRAERIGSIIRCNFSDLHYIVPFQGRSLSNYSENNIFERFIEVDLSGNSIECPVMCRVPIEQYLRNYTRETVEKVTVPLYTNNVPVPKRTASSIFKFFDTQAIDRLSKVTTNKGEIYYGGKGIILNSEFKVLVLCVCEYEQGENSGMTIPYICGYRAYIHPSVFLSSGLVEKGIIKTYIPSIVDGRIYCYDTSNALALSNSLEVEVIISDVTDKFIKTPVKPKIESFTVENVNKFLLDNLDEICNITKL</sequence>
<proteinExistence type="predicted"/>
<organism evidence="1 2">
    <name type="scientific">uncultured phage cr106_1</name>
    <dbReference type="NCBI Taxonomy" id="2772062"/>
    <lineage>
        <taxon>Viruses</taxon>
        <taxon>Duplodnaviria</taxon>
        <taxon>Heunggongvirae</taxon>
        <taxon>Uroviricota</taxon>
        <taxon>Caudoviricetes</taxon>
        <taxon>Crassvirales</taxon>
        <taxon>Steigviridae</taxon>
        <taxon>Asinivirinae</taxon>
        <taxon>Mahstovirus</taxon>
        <taxon>Mahstovirus faecalis</taxon>
    </lineage>
</organism>
<keyword evidence="2" id="KW-1185">Reference proteome</keyword>
<dbReference type="RefSeq" id="YP_010110477.1">
    <property type="nucleotide sequence ID" value="NC_055871.1"/>
</dbReference>
<evidence type="ECO:0000313" key="1">
    <source>
        <dbReference type="EMBL" id="QOR58319.1"/>
    </source>
</evidence>
<evidence type="ECO:0000313" key="2">
    <source>
        <dbReference type="Proteomes" id="UP000593828"/>
    </source>
</evidence>
<reference evidence="1 2" key="1">
    <citation type="submission" date="2020-07" db="EMBL/GenBank/DDBJ databases">
        <title>Taxonomic proposal: Crassvirales, a new order of highly abundant and diverse bacterial viruses.</title>
        <authorList>
            <person name="Shkoporov A.N."/>
            <person name="Stockdale S.R."/>
            <person name="Guerin E."/>
            <person name="Ross R.P."/>
            <person name="Hill C."/>
        </authorList>
    </citation>
    <scope>NUCLEOTIDE SEQUENCE [LARGE SCALE GENOMIC DNA]</scope>
</reference>
<dbReference type="GeneID" id="65128789"/>
<protein>
    <submittedName>
        <fullName evidence="1">Uncharacterized protein</fullName>
    </submittedName>
</protein>